<dbReference type="EMBL" id="NHYD01002621">
    <property type="protein sequence ID" value="PPQ85838.1"/>
    <property type="molecule type" value="Genomic_DNA"/>
</dbReference>
<evidence type="ECO:0000313" key="2">
    <source>
        <dbReference type="Proteomes" id="UP000283269"/>
    </source>
</evidence>
<dbReference type="AlphaFoldDB" id="A0A409X4X3"/>
<dbReference type="InParanoid" id="A0A409X4X3"/>
<evidence type="ECO:0000313" key="1">
    <source>
        <dbReference type="EMBL" id="PPQ85838.1"/>
    </source>
</evidence>
<reference evidence="1 2" key="1">
    <citation type="journal article" date="2018" name="Evol. Lett.">
        <title>Horizontal gene cluster transfer increased hallucinogenic mushroom diversity.</title>
        <authorList>
            <person name="Reynolds H.T."/>
            <person name="Vijayakumar V."/>
            <person name="Gluck-Thaler E."/>
            <person name="Korotkin H.B."/>
            <person name="Matheny P.B."/>
            <person name="Slot J.C."/>
        </authorList>
    </citation>
    <scope>NUCLEOTIDE SEQUENCE [LARGE SCALE GENOMIC DNA]</scope>
    <source>
        <strain evidence="1 2">2631</strain>
    </source>
</reference>
<organism evidence="1 2">
    <name type="scientific">Psilocybe cyanescens</name>
    <dbReference type="NCBI Taxonomy" id="93625"/>
    <lineage>
        <taxon>Eukaryota</taxon>
        <taxon>Fungi</taxon>
        <taxon>Dikarya</taxon>
        <taxon>Basidiomycota</taxon>
        <taxon>Agaricomycotina</taxon>
        <taxon>Agaricomycetes</taxon>
        <taxon>Agaricomycetidae</taxon>
        <taxon>Agaricales</taxon>
        <taxon>Agaricineae</taxon>
        <taxon>Strophariaceae</taxon>
        <taxon>Psilocybe</taxon>
    </lineage>
</organism>
<gene>
    <name evidence="1" type="ORF">CVT25_003366</name>
</gene>
<accession>A0A409X4X3</accession>
<comment type="caution">
    <text evidence="1">The sequence shown here is derived from an EMBL/GenBank/DDBJ whole genome shotgun (WGS) entry which is preliminary data.</text>
</comment>
<protein>
    <recommendedName>
        <fullName evidence="3">C2 domain-containing protein</fullName>
    </recommendedName>
</protein>
<keyword evidence="2" id="KW-1185">Reference proteome</keyword>
<sequence>MTIMTLSFADRSLAIEVEGDVENGKRRMRSQYSVQLSVADKVVAKSTHPKPLSPVLKWEWNTGHEILFESSSSMIKVVLYRGFGTKSNRFKGFVGQYSGQLKDLLDSNASFDLTDKDGNRVPAKMKIVLSPVSTSGGLASQHNDYLAIGGLPVDVVDPETSVQQAKAVGNVVYEGLKTVVQGLYDCSDMFLPLKTAAGGILTIIKFVEVCILMYNNKGS</sequence>
<dbReference type="OrthoDB" id="2991313at2759"/>
<proteinExistence type="predicted"/>
<name>A0A409X4X3_PSICY</name>
<evidence type="ECO:0008006" key="3">
    <source>
        <dbReference type="Google" id="ProtNLM"/>
    </source>
</evidence>
<dbReference type="Proteomes" id="UP000283269">
    <property type="component" value="Unassembled WGS sequence"/>
</dbReference>